<dbReference type="RefSeq" id="WP_184748767.1">
    <property type="nucleotide sequence ID" value="NZ_JACHGJ010000013.1"/>
</dbReference>
<keyword evidence="2" id="KW-1003">Cell membrane</keyword>
<feature type="transmembrane region" description="Helical" evidence="6">
    <location>
        <begin position="153"/>
        <end position="171"/>
    </location>
</feature>
<proteinExistence type="predicted"/>
<comment type="caution">
    <text evidence="7">The sequence shown here is derived from an EMBL/GenBank/DDBJ whole genome shotgun (WGS) entry which is preliminary data.</text>
</comment>
<keyword evidence="3 6" id="KW-0812">Transmembrane</keyword>
<dbReference type="CDD" id="cd06581">
    <property type="entry name" value="TM_PBP1_LivM_like"/>
    <property type="match status" value="1"/>
</dbReference>
<dbReference type="AlphaFoldDB" id="A0A841RHN9"/>
<dbReference type="Pfam" id="PF02653">
    <property type="entry name" value="BPD_transp_2"/>
    <property type="match status" value="1"/>
</dbReference>
<dbReference type="PANTHER" id="PTHR30482">
    <property type="entry name" value="HIGH-AFFINITY BRANCHED-CHAIN AMINO ACID TRANSPORT SYSTEM PERMEASE"/>
    <property type="match status" value="1"/>
</dbReference>
<evidence type="ECO:0000256" key="5">
    <source>
        <dbReference type="ARBA" id="ARBA00023136"/>
    </source>
</evidence>
<gene>
    <name evidence="7" type="ORF">HNR50_004230</name>
</gene>
<evidence type="ECO:0000313" key="7">
    <source>
        <dbReference type="EMBL" id="MBB6482530.1"/>
    </source>
</evidence>
<keyword evidence="4 6" id="KW-1133">Transmembrane helix</keyword>
<feature type="transmembrane region" description="Helical" evidence="6">
    <location>
        <begin position="282"/>
        <end position="305"/>
    </location>
</feature>
<dbReference type="Proteomes" id="UP000587760">
    <property type="component" value="Unassembled WGS sequence"/>
</dbReference>
<sequence length="315" mass="33894">MSSTVQKNKTWPVIFGIVGVIVIILPFFTGPYVQSIGRTVITYMILAISWDMLIRSGQLSFGLAGFFGLGSYAAVLSAVNLHFNPFVSILFAAVVAGLMAFLVGAVVLRLRGMYFAITTLALGEIFRIIIHNWTSVTGGPNGKLLPKLAFDGASIPTYAMMVVFALVIIALSEYFKRSKIHYALTAIRDNEIVAKSSGINIYKYLLIAFTVTAAIQGAAGAGFAQLYGFVTPESSFNANYTLIPLAMALLGGMYSTWGPVIGAVLLGVLGEFLKLYIPYGHLVVYGIIIILVLLFMPQGIVGMAGKLLKKGESHE</sequence>
<feature type="transmembrane region" description="Helical" evidence="6">
    <location>
        <begin position="242"/>
        <end position="270"/>
    </location>
</feature>
<keyword evidence="8" id="KW-1185">Reference proteome</keyword>
<evidence type="ECO:0000256" key="6">
    <source>
        <dbReference type="SAM" id="Phobius"/>
    </source>
</evidence>
<dbReference type="InterPro" id="IPR001851">
    <property type="entry name" value="ABC_transp_permease"/>
</dbReference>
<evidence type="ECO:0000256" key="1">
    <source>
        <dbReference type="ARBA" id="ARBA00004651"/>
    </source>
</evidence>
<dbReference type="EMBL" id="JACHGJ010000013">
    <property type="protein sequence ID" value="MBB6482530.1"/>
    <property type="molecule type" value="Genomic_DNA"/>
</dbReference>
<evidence type="ECO:0000256" key="2">
    <source>
        <dbReference type="ARBA" id="ARBA00022475"/>
    </source>
</evidence>
<evidence type="ECO:0000313" key="8">
    <source>
        <dbReference type="Proteomes" id="UP000587760"/>
    </source>
</evidence>
<organism evidence="7 8">
    <name type="scientific">Spirochaeta isovalerica</name>
    <dbReference type="NCBI Taxonomy" id="150"/>
    <lineage>
        <taxon>Bacteria</taxon>
        <taxon>Pseudomonadati</taxon>
        <taxon>Spirochaetota</taxon>
        <taxon>Spirochaetia</taxon>
        <taxon>Spirochaetales</taxon>
        <taxon>Spirochaetaceae</taxon>
        <taxon>Spirochaeta</taxon>
    </lineage>
</organism>
<name>A0A841RHN9_9SPIO</name>
<dbReference type="GO" id="GO:0005886">
    <property type="term" value="C:plasma membrane"/>
    <property type="evidence" value="ECO:0007669"/>
    <property type="project" value="UniProtKB-SubCell"/>
</dbReference>
<feature type="transmembrane region" description="Helical" evidence="6">
    <location>
        <begin position="115"/>
        <end position="133"/>
    </location>
</feature>
<evidence type="ECO:0000256" key="3">
    <source>
        <dbReference type="ARBA" id="ARBA00022692"/>
    </source>
</evidence>
<feature type="transmembrane region" description="Helical" evidence="6">
    <location>
        <begin position="61"/>
        <end position="83"/>
    </location>
</feature>
<feature type="transmembrane region" description="Helical" evidence="6">
    <location>
        <begin position="204"/>
        <end position="230"/>
    </location>
</feature>
<evidence type="ECO:0000256" key="4">
    <source>
        <dbReference type="ARBA" id="ARBA00022989"/>
    </source>
</evidence>
<feature type="transmembrane region" description="Helical" evidence="6">
    <location>
        <begin position="89"/>
        <end position="108"/>
    </location>
</feature>
<comment type="subcellular location">
    <subcellularLocation>
        <location evidence="1">Cell membrane</location>
        <topology evidence="1">Multi-pass membrane protein</topology>
    </subcellularLocation>
</comment>
<accession>A0A841RHN9</accession>
<keyword evidence="5 6" id="KW-0472">Membrane</keyword>
<protein>
    <submittedName>
        <fullName evidence="7">Branched-chain amino acid transport system permease protein</fullName>
    </submittedName>
</protein>
<feature type="transmembrane region" description="Helical" evidence="6">
    <location>
        <begin position="12"/>
        <end position="29"/>
    </location>
</feature>
<dbReference type="GO" id="GO:0015658">
    <property type="term" value="F:branched-chain amino acid transmembrane transporter activity"/>
    <property type="evidence" value="ECO:0007669"/>
    <property type="project" value="InterPro"/>
</dbReference>
<dbReference type="InterPro" id="IPR043428">
    <property type="entry name" value="LivM-like"/>
</dbReference>
<reference evidence="7 8" key="1">
    <citation type="submission" date="2020-08" db="EMBL/GenBank/DDBJ databases">
        <title>Genomic Encyclopedia of Type Strains, Phase IV (KMG-IV): sequencing the most valuable type-strain genomes for metagenomic binning, comparative biology and taxonomic classification.</title>
        <authorList>
            <person name="Goeker M."/>
        </authorList>
    </citation>
    <scope>NUCLEOTIDE SEQUENCE [LARGE SCALE GENOMIC DNA]</scope>
    <source>
        <strain evidence="7 8">DSM 2461</strain>
    </source>
</reference>
<dbReference type="PANTHER" id="PTHR30482:SF10">
    <property type="entry name" value="HIGH-AFFINITY BRANCHED-CHAIN AMINO ACID TRANSPORT PROTEIN BRAE"/>
    <property type="match status" value="1"/>
</dbReference>